<proteinExistence type="predicted"/>
<reference evidence="1" key="2">
    <citation type="journal article" date="2023" name="BMC Genomics">
        <title>Pest status, molecular evolution, and epigenetic factors derived from the genome assembly of Frankliniella fusca, a thysanopteran phytovirus vector.</title>
        <authorList>
            <person name="Catto M.A."/>
            <person name="Labadie P.E."/>
            <person name="Jacobson A.L."/>
            <person name="Kennedy G.G."/>
            <person name="Srinivasan R."/>
            <person name="Hunt B.G."/>
        </authorList>
    </citation>
    <scope>NUCLEOTIDE SEQUENCE</scope>
    <source>
        <strain evidence="1">PL_HMW_Pooled</strain>
    </source>
</reference>
<protein>
    <submittedName>
        <fullName evidence="1">Cysteine--tRNA ligase</fullName>
    </submittedName>
</protein>
<dbReference type="AlphaFoldDB" id="A0AAE1HWS5"/>
<evidence type="ECO:0000313" key="2">
    <source>
        <dbReference type="Proteomes" id="UP001219518"/>
    </source>
</evidence>
<dbReference type="EMBL" id="JAHWGI010001367">
    <property type="protein sequence ID" value="KAK3928982.1"/>
    <property type="molecule type" value="Genomic_DNA"/>
</dbReference>
<evidence type="ECO:0000313" key="1">
    <source>
        <dbReference type="EMBL" id="KAK3928982.1"/>
    </source>
</evidence>
<organism evidence="1 2">
    <name type="scientific">Frankliniella fusca</name>
    <dbReference type="NCBI Taxonomy" id="407009"/>
    <lineage>
        <taxon>Eukaryota</taxon>
        <taxon>Metazoa</taxon>
        <taxon>Ecdysozoa</taxon>
        <taxon>Arthropoda</taxon>
        <taxon>Hexapoda</taxon>
        <taxon>Insecta</taxon>
        <taxon>Pterygota</taxon>
        <taxon>Neoptera</taxon>
        <taxon>Paraneoptera</taxon>
        <taxon>Thysanoptera</taxon>
        <taxon>Terebrantia</taxon>
        <taxon>Thripoidea</taxon>
        <taxon>Thripidae</taxon>
        <taxon>Frankliniella</taxon>
    </lineage>
</organism>
<gene>
    <name evidence="1" type="ORF">KUF71_017266</name>
</gene>
<name>A0AAE1HWS5_9NEOP</name>
<accession>A0AAE1HWS5</accession>
<dbReference type="GO" id="GO:0016874">
    <property type="term" value="F:ligase activity"/>
    <property type="evidence" value="ECO:0007669"/>
    <property type="project" value="UniProtKB-KW"/>
</dbReference>
<reference evidence="1" key="1">
    <citation type="submission" date="2021-07" db="EMBL/GenBank/DDBJ databases">
        <authorList>
            <person name="Catto M.A."/>
            <person name="Jacobson A."/>
            <person name="Kennedy G."/>
            <person name="Labadie P."/>
            <person name="Hunt B.G."/>
            <person name="Srinivasan R."/>
        </authorList>
    </citation>
    <scope>NUCLEOTIDE SEQUENCE</scope>
    <source>
        <strain evidence="1">PL_HMW_Pooled</strain>
        <tissue evidence="1">Head</tissue>
    </source>
</reference>
<sequence>MPTTCCDQEKIIFKLQLSLYINYGRILMINQQDISGTIGFFFTRNIIPHLLV</sequence>
<keyword evidence="1" id="KW-0436">Ligase</keyword>
<comment type="caution">
    <text evidence="1">The sequence shown here is derived from an EMBL/GenBank/DDBJ whole genome shotgun (WGS) entry which is preliminary data.</text>
</comment>
<keyword evidence="2" id="KW-1185">Reference proteome</keyword>
<dbReference type="Proteomes" id="UP001219518">
    <property type="component" value="Unassembled WGS sequence"/>
</dbReference>